<dbReference type="InterPro" id="IPR001647">
    <property type="entry name" value="HTH_TetR"/>
</dbReference>
<feature type="DNA-binding region" description="H-T-H motif" evidence="2">
    <location>
        <begin position="158"/>
        <end position="177"/>
    </location>
</feature>
<dbReference type="Pfam" id="PF17925">
    <property type="entry name" value="TetR_C_20"/>
    <property type="match status" value="1"/>
</dbReference>
<dbReference type="InterPro" id="IPR041642">
    <property type="entry name" value="KstR_C"/>
</dbReference>
<dbReference type="GO" id="GO:0003700">
    <property type="term" value="F:DNA-binding transcription factor activity"/>
    <property type="evidence" value="ECO:0007669"/>
    <property type="project" value="TreeGrafter"/>
</dbReference>
<dbReference type="Pfam" id="PF00440">
    <property type="entry name" value="TetR_N"/>
    <property type="match status" value="1"/>
</dbReference>
<feature type="domain" description="HTH tetR-type" evidence="4">
    <location>
        <begin position="135"/>
        <end position="195"/>
    </location>
</feature>
<feature type="region of interest" description="Disordered" evidence="3">
    <location>
        <begin position="71"/>
        <end position="98"/>
    </location>
</feature>
<evidence type="ECO:0000313" key="5">
    <source>
        <dbReference type="EMBL" id="KAB2341561.1"/>
    </source>
</evidence>
<evidence type="ECO:0000256" key="2">
    <source>
        <dbReference type="PROSITE-ProRule" id="PRU00335"/>
    </source>
</evidence>
<keyword evidence="6" id="KW-1185">Reference proteome</keyword>
<dbReference type="AlphaFoldDB" id="A0A6H9YC21"/>
<dbReference type="PROSITE" id="PS50977">
    <property type="entry name" value="HTH_TETR_2"/>
    <property type="match status" value="1"/>
</dbReference>
<dbReference type="Proteomes" id="UP000468735">
    <property type="component" value="Unassembled WGS sequence"/>
</dbReference>
<dbReference type="OrthoDB" id="9809994at2"/>
<comment type="caution">
    <text evidence="5">The sequence shown here is derived from an EMBL/GenBank/DDBJ whole genome shotgun (WGS) entry which is preliminary data.</text>
</comment>
<gene>
    <name evidence="5" type="ORF">F8566_41200</name>
</gene>
<dbReference type="PANTHER" id="PTHR30055">
    <property type="entry name" value="HTH-TYPE TRANSCRIPTIONAL REGULATOR RUTR"/>
    <property type="match status" value="1"/>
</dbReference>
<dbReference type="EMBL" id="WBMT01000025">
    <property type="protein sequence ID" value="KAB2341561.1"/>
    <property type="molecule type" value="Genomic_DNA"/>
</dbReference>
<dbReference type="InterPro" id="IPR009057">
    <property type="entry name" value="Homeodomain-like_sf"/>
</dbReference>
<keyword evidence="1 2" id="KW-0238">DNA-binding</keyword>
<protein>
    <submittedName>
        <fullName evidence="5">TetR/AcrR family transcriptional regulator</fullName>
    </submittedName>
</protein>
<accession>A0A6H9YC21</accession>
<feature type="compositionally biased region" description="Basic and acidic residues" evidence="3">
    <location>
        <begin position="1"/>
        <end position="17"/>
    </location>
</feature>
<evidence type="ECO:0000256" key="1">
    <source>
        <dbReference type="ARBA" id="ARBA00023125"/>
    </source>
</evidence>
<dbReference type="PANTHER" id="PTHR30055:SF242">
    <property type="entry name" value="HTH-TYPE TRANSCRIPTIONAL REPRESSOR KSTR"/>
    <property type="match status" value="1"/>
</dbReference>
<reference evidence="5 6" key="1">
    <citation type="submission" date="2019-09" db="EMBL/GenBank/DDBJ databases">
        <title>Actinomadura physcomitrii sp. nov., a novel actinomycete isolated from moss [Physcomitrium sphaericum (Ludw) Fuernr].</title>
        <authorList>
            <person name="Zhuang X."/>
            <person name="Liu C."/>
        </authorList>
    </citation>
    <scope>NUCLEOTIDE SEQUENCE [LARGE SCALE GENOMIC DNA]</scope>
    <source>
        <strain evidence="5 6">HMC1</strain>
    </source>
</reference>
<evidence type="ECO:0000313" key="6">
    <source>
        <dbReference type="Proteomes" id="UP000468735"/>
    </source>
</evidence>
<proteinExistence type="predicted"/>
<dbReference type="InterPro" id="IPR050109">
    <property type="entry name" value="HTH-type_TetR-like_transc_reg"/>
</dbReference>
<evidence type="ECO:0000259" key="4">
    <source>
        <dbReference type="PROSITE" id="PS50977"/>
    </source>
</evidence>
<sequence length="316" mass="33484">MIGAEQDQRGVQGDRGEGLAGEPDGFVAVHGGHNGDSAGELAHGAPELQRIHRTEAGCCSLCTAGRHGRTLRAGERPKTPRSRCAGVAGRPSGGRPSVRVHGVPTCCARFVAEEGAVARVAAHRPPAAPAAHSQVLRRARILRSATELGALHGFDGVQMQDVAKAAGVAIGTVYRYFPSKTHLFVAVMAEEVLFEQPGRRSEGAGSVDDVAELLVRWTHRFTRRPQLAMAMLQSTLASPTTIVEALETDVQVAPLILGRLGIDEPGDEDMSRVRLLLFAWWGIVVARLTGHLTQEQAEDHLRLGAGLILADAGGPA</sequence>
<name>A0A6H9YC21_9ACTN</name>
<organism evidence="5 6">
    <name type="scientific">Actinomadura rudentiformis</name>
    <dbReference type="NCBI Taxonomy" id="359158"/>
    <lineage>
        <taxon>Bacteria</taxon>
        <taxon>Bacillati</taxon>
        <taxon>Actinomycetota</taxon>
        <taxon>Actinomycetes</taxon>
        <taxon>Streptosporangiales</taxon>
        <taxon>Thermomonosporaceae</taxon>
        <taxon>Actinomadura</taxon>
    </lineage>
</organism>
<evidence type="ECO:0000256" key="3">
    <source>
        <dbReference type="SAM" id="MobiDB-lite"/>
    </source>
</evidence>
<dbReference type="Gene3D" id="1.10.357.10">
    <property type="entry name" value="Tetracycline Repressor, domain 2"/>
    <property type="match status" value="1"/>
</dbReference>
<dbReference type="SUPFAM" id="SSF46689">
    <property type="entry name" value="Homeodomain-like"/>
    <property type="match status" value="1"/>
</dbReference>
<dbReference type="GO" id="GO:0000976">
    <property type="term" value="F:transcription cis-regulatory region binding"/>
    <property type="evidence" value="ECO:0007669"/>
    <property type="project" value="TreeGrafter"/>
</dbReference>
<dbReference type="PRINTS" id="PR00455">
    <property type="entry name" value="HTHTETR"/>
</dbReference>
<feature type="region of interest" description="Disordered" evidence="3">
    <location>
        <begin position="1"/>
        <end position="41"/>
    </location>
</feature>